<dbReference type="CDD" id="cd02440">
    <property type="entry name" value="AdoMet_MTases"/>
    <property type="match status" value="1"/>
</dbReference>
<keyword evidence="1" id="KW-0808">Transferase</keyword>
<dbReference type="GeneID" id="87866625"/>
<protein>
    <submittedName>
        <fullName evidence="4">S-adenosyl-L-methionine-dependent methyltransferase</fullName>
    </submittedName>
</protein>
<dbReference type="RefSeq" id="XP_062685172.1">
    <property type="nucleotide sequence ID" value="XM_062829471.1"/>
</dbReference>
<evidence type="ECO:0000259" key="3">
    <source>
        <dbReference type="Pfam" id="PF08241"/>
    </source>
</evidence>
<proteinExistence type="inferred from homology"/>
<accession>A0AAE0MUV5</accession>
<dbReference type="GO" id="GO:0016126">
    <property type="term" value="P:sterol biosynthetic process"/>
    <property type="evidence" value="ECO:0007669"/>
    <property type="project" value="TreeGrafter"/>
</dbReference>
<dbReference type="SUPFAM" id="SSF53335">
    <property type="entry name" value="S-adenosyl-L-methionine-dependent methyltransferases"/>
    <property type="match status" value="1"/>
</dbReference>
<dbReference type="Pfam" id="PF08241">
    <property type="entry name" value="Methyltransf_11"/>
    <property type="match status" value="1"/>
</dbReference>
<evidence type="ECO:0000313" key="4">
    <source>
        <dbReference type="EMBL" id="KAK3351877.1"/>
    </source>
</evidence>
<dbReference type="GO" id="GO:0032259">
    <property type="term" value="P:methylation"/>
    <property type="evidence" value="ECO:0007669"/>
    <property type="project" value="UniProtKB-KW"/>
</dbReference>
<dbReference type="Proteomes" id="UP001278500">
    <property type="component" value="Unassembled WGS sequence"/>
</dbReference>
<reference evidence="4" key="1">
    <citation type="journal article" date="2023" name="Mol. Phylogenet. Evol.">
        <title>Genome-scale phylogeny and comparative genomics of the fungal order Sordariales.</title>
        <authorList>
            <person name="Hensen N."/>
            <person name="Bonometti L."/>
            <person name="Westerberg I."/>
            <person name="Brannstrom I.O."/>
            <person name="Guillou S."/>
            <person name="Cros-Aarteil S."/>
            <person name="Calhoun S."/>
            <person name="Haridas S."/>
            <person name="Kuo A."/>
            <person name="Mondo S."/>
            <person name="Pangilinan J."/>
            <person name="Riley R."/>
            <person name="LaButti K."/>
            <person name="Andreopoulos B."/>
            <person name="Lipzen A."/>
            <person name="Chen C."/>
            <person name="Yan M."/>
            <person name="Daum C."/>
            <person name="Ng V."/>
            <person name="Clum A."/>
            <person name="Steindorff A."/>
            <person name="Ohm R.A."/>
            <person name="Martin F."/>
            <person name="Silar P."/>
            <person name="Natvig D.O."/>
            <person name="Lalanne C."/>
            <person name="Gautier V."/>
            <person name="Ament-Velasquez S.L."/>
            <person name="Kruys A."/>
            <person name="Hutchinson M.I."/>
            <person name="Powell A.J."/>
            <person name="Barry K."/>
            <person name="Miller A.N."/>
            <person name="Grigoriev I.V."/>
            <person name="Debuchy R."/>
            <person name="Gladieux P."/>
            <person name="Hiltunen Thoren M."/>
            <person name="Johannesson H."/>
        </authorList>
    </citation>
    <scope>NUCLEOTIDE SEQUENCE</scope>
    <source>
        <strain evidence="4">CBS 560.94</strain>
    </source>
</reference>
<dbReference type="GO" id="GO:0003838">
    <property type="term" value="F:sterol 24-C-methyltransferase activity"/>
    <property type="evidence" value="ECO:0007669"/>
    <property type="project" value="TreeGrafter"/>
</dbReference>
<dbReference type="PANTHER" id="PTHR44068">
    <property type="entry name" value="ZGC:194242"/>
    <property type="match status" value="1"/>
</dbReference>
<evidence type="ECO:0000256" key="1">
    <source>
        <dbReference type="ARBA" id="ARBA00022679"/>
    </source>
</evidence>
<sequence>MTTQHTPYTIGHAPSQTKHHEWRTASNSAAHLLPHLKKALTSNPNLKLLDIGCGPGTISASLAQHLLPSGHVLATDIADDVLSRAKEHAISQGLAVPENISFQKASVYGLPFSDNEFDIVHAHQVLCHLDDPVSAVKEMLRVCKPGGLVSLRESDMRMWCFWPELPSLFAFHELMVEIMLANGGQDKGGRKLVSWIMDAGVERKDIEAGFGTWCYSEPGDRKAWGEAMIERLRTGQMRQRGIELGLTTEEGVEEMVKGWEVWMERGDATLGIVNGEVIVRKASSSPKAT</sequence>
<comment type="similarity">
    <text evidence="2">Belongs to the class I-like SAM-binding methyltransferase superfamily. Erg6/SMT family.</text>
</comment>
<comment type="caution">
    <text evidence="4">The sequence shown here is derived from an EMBL/GenBank/DDBJ whole genome shotgun (WGS) entry which is preliminary data.</text>
</comment>
<evidence type="ECO:0000313" key="5">
    <source>
        <dbReference type="Proteomes" id="UP001278500"/>
    </source>
</evidence>
<evidence type="ECO:0000256" key="2">
    <source>
        <dbReference type="ARBA" id="ARBA00038188"/>
    </source>
</evidence>
<dbReference type="EMBL" id="JAUEPP010000002">
    <property type="protein sequence ID" value="KAK3351877.1"/>
    <property type="molecule type" value="Genomic_DNA"/>
</dbReference>
<dbReference type="InterPro" id="IPR013216">
    <property type="entry name" value="Methyltransf_11"/>
</dbReference>
<reference evidence="4" key="2">
    <citation type="submission" date="2023-06" db="EMBL/GenBank/DDBJ databases">
        <authorList>
            <consortium name="Lawrence Berkeley National Laboratory"/>
            <person name="Haridas S."/>
            <person name="Hensen N."/>
            <person name="Bonometti L."/>
            <person name="Westerberg I."/>
            <person name="Brannstrom I.O."/>
            <person name="Guillou S."/>
            <person name="Cros-Aarteil S."/>
            <person name="Calhoun S."/>
            <person name="Kuo A."/>
            <person name="Mondo S."/>
            <person name="Pangilinan J."/>
            <person name="Riley R."/>
            <person name="Labutti K."/>
            <person name="Andreopoulos B."/>
            <person name="Lipzen A."/>
            <person name="Chen C."/>
            <person name="Yanf M."/>
            <person name="Daum C."/>
            <person name="Ng V."/>
            <person name="Clum A."/>
            <person name="Steindorff A."/>
            <person name="Ohm R."/>
            <person name="Martin F."/>
            <person name="Silar P."/>
            <person name="Natvig D."/>
            <person name="Lalanne C."/>
            <person name="Gautier V."/>
            <person name="Ament-Velasquez S.L."/>
            <person name="Kruys A."/>
            <person name="Hutchinson M.I."/>
            <person name="Powell A.J."/>
            <person name="Barry K."/>
            <person name="Miller A.N."/>
            <person name="Grigoriev I.V."/>
            <person name="Debuchy R."/>
            <person name="Gladieux P."/>
            <person name="Thoren M.H."/>
            <person name="Johannesson H."/>
        </authorList>
    </citation>
    <scope>NUCLEOTIDE SEQUENCE</scope>
    <source>
        <strain evidence="4">CBS 560.94</strain>
    </source>
</reference>
<dbReference type="GO" id="GO:0005783">
    <property type="term" value="C:endoplasmic reticulum"/>
    <property type="evidence" value="ECO:0007669"/>
    <property type="project" value="TreeGrafter"/>
</dbReference>
<keyword evidence="4" id="KW-0489">Methyltransferase</keyword>
<dbReference type="Gene3D" id="3.40.50.150">
    <property type="entry name" value="Vaccinia Virus protein VP39"/>
    <property type="match status" value="1"/>
</dbReference>
<organism evidence="4 5">
    <name type="scientific">Neurospora tetraspora</name>
    <dbReference type="NCBI Taxonomy" id="94610"/>
    <lineage>
        <taxon>Eukaryota</taxon>
        <taxon>Fungi</taxon>
        <taxon>Dikarya</taxon>
        <taxon>Ascomycota</taxon>
        <taxon>Pezizomycotina</taxon>
        <taxon>Sordariomycetes</taxon>
        <taxon>Sordariomycetidae</taxon>
        <taxon>Sordariales</taxon>
        <taxon>Sordariaceae</taxon>
        <taxon>Neurospora</taxon>
    </lineage>
</organism>
<gene>
    <name evidence="4" type="ORF">B0H65DRAFT_546878</name>
</gene>
<dbReference type="AlphaFoldDB" id="A0AAE0MUV5"/>
<name>A0AAE0MUV5_9PEZI</name>
<keyword evidence="5" id="KW-1185">Reference proteome</keyword>
<feature type="domain" description="Methyltransferase type 11" evidence="3">
    <location>
        <begin position="49"/>
        <end position="149"/>
    </location>
</feature>
<dbReference type="InterPro" id="IPR050447">
    <property type="entry name" value="Erg6_SMT_methyltransf"/>
</dbReference>
<dbReference type="PANTHER" id="PTHR44068:SF1">
    <property type="entry name" value="HYPOTHETICAL LOC100005854"/>
    <property type="match status" value="1"/>
</dbReference>
<dbReference type="InterPro" id="IPR029063">
    <property type="entry name" value="SAM-dependent_MTases_sf"/>
</dbReference>